<keyword evidence="3" id="KW-0349">Heme</keyword>
<reference evidence="10 11" key="2">
    <citation type="journal article" date="2017" name="Sci. Rep.">
        <title>Ant-infecting Ophiocordyceps genomes reveal a high diversity of potential behavioral manipulation genes and a possible major role for enterotoxins.</title>
        <authorList>
            <person name="de Bekker C."/>
            <person name="Ohm R.A."/>
            <person name="Evans H.C."/>
            <person name="Brachmann A."/>
            <person name="Hughes D.P."/>
        </authorList>
    </citation>
    <scope>NUCLEOTIDE SEQUENCE [LARGE SCALE GENOMIC DNA]</scope>
    <source>
        <strain evidence="10 11">SC16a</strain>
    </source>
</reference>
<proteinExistence type="inferred from homology"/>
<evidence type="ECO:0000256" key="8">
    <source>
        <dbReference type="SAM" id="SignalP"/>
    </source>
</evidence>
<keyword evidence="11" id="KW-1185">Reference proteome</keyword>
<dbReference type="EMBL" id="LAZP02000258">
    <property type="protein sequence ID" value="PFH58765.1"/>
    <property type="molecule type" value="Genomic_DNA"/>
</dbReference>
<dbReference type="InterPro" id="IPR036851">
    <property type="entry name" value="Chloroperoxidase-like_sf"/>
</dbReference>
<feature type="signal peptide" evidence="8">
    <location>
        <begin position="1"/>
        <end position="20"/>
    </location>
</feature>
<dbReference type="PROSITE" id="PS51405">
    <property type="entry name" value="HEME_HALOPEROXIDASE"/>
    <property type="match status" value="1"/>
</dbReference>
<dbReference type="PANTHER" id="PTHR33577">
    <property type="entry name" value="STERIGMATOCYSTIN BIOSYNTHESIS PEROXIDASE STCC-RELATED"/>
    <property type="match status" value="1"/>
</dbReference>
<name>A0A2A9PB64_OPHUN</name>
<keyword evidence="8" id="KW-0732">Signal</keyword>
<dbReference type="GO" id="GO:0046872">
    <property type="term" value="F:metal ion binding"/>
    <property type="evidence" value="ECO:0007669"/>
    <property type="project" value="UniProtKB-KW"/>
</dbReference>
<protein>
    <recommendedName>
        <fullName evidence="9">Heme haloperoxidase family profile domain-containing protein</fullName>
    </recommendedName>
</protein>
<keyword evidence="6" id="KW-0408">Iron</keyword>
<evidence type="ECO:0000313" key="10">
    <source>
        <dbReference type="EMBL" id="PFH58765.1"/>
    </source>
</evidence>
<dbReference type="OrthoDB" id="407298at2759"/>
<evidence type="ECO:0000256" key="4">
    <source>
        <dbReference type="ARBA" id="ARBA00022723"/>
    </source>
</evidence>
<dbReference type="Pfam" id="PF01328">
    <property type="entry name" value="Peroxidase_2"/>
    <property type="match status" value="1"/>
</dbReference>
<dbReference type="GO" id="GO:0004601">
    <property type="term" value="F:peroxidase activity"/>
    <property type="evidence" value="ECO:0007669"/>
    <property type="project" value="UniProtKB-KW"/>
</dbReference>
<dbReference type="Proteomes" id="UP000037136">
    <property type="component" value="Unassembled WGS sequence"/>
</dbReference>
<dbReference type="InterPro" id="IPR000028">
    <property type="entry name" value="Chloroperoxidase"/>
</dbReference>
<keyword evidence="5" id="KW-0560">Oxidoreductase</keyword>
<evidence type="ECO:0000256" key="1">
    <source>
        <dbReference type="ARBA" id="ARBA00001970"/>
    </source>
</evidence>
<accession>A0A2A9PB64</accession>
<dbReference type="STRING" id="268505.A0A2A9PB64"/>
<gene>
    <name evidence="10" type="ORF">XA68_13227</name>
</gene>
<sequence>MRLPAGWLLTLSLLICSAEAGIFDFIFGGPKKPPQAKVRKSGLPDAFIKAFEARQPVDNHEWKSPPSGAARGPCPALNTLANHGYLRRDGKNITLAQVIDASFNAWLLLPDMTGLITARGIANSNHGLDHQFNLTITGHPSWRMEHDCSFSRLDRKEGNPIPFNQNVWFSSLFDLFGGSVFRLLTFQSTLITPRLLAKAKAARLRDIFKRCDYSGLAAAEGALEIGMVISALQENNKGAAKLSYVRGLFEQEKIVNDDDDDKGVEQNVFVVVHDVAEDD</sequence>
<evidence type="ECO:0000256" key="7">
    <source>
        <dbReference type="ARBA" id="ARBA00025795"/>
    </source>
</evidence>
<evidence type="ECO:0000313" key="11">
    <source>
        <dbReference type="Proteomes" id="UP000037136"/>
    </source>
</evidence>
<feature type="domain" description="Heme haloperoxidase family profile" evidence="9">
    <location>
        <begin position="58"/>
        <end position="277"/>
    </location>
</feature>
<dbReference type="PANTHER" id="PTHR33577:SF19">
    <property type="entry name" value="HEME HALOPEROXIDASE FAMILY PROFILE DOMAIN-CONTAINING PROTEIN-RELATED"/>
    <property type="match status" value="1"/>
</dbReference>
<comment type="cofactor">
    <cofactor evidence="1">
        <name>heme b</name>
        <dbReference type="ChEBI" id="CHEBI:60344"/>
    </cofactor>
</comment>
<evidence type="ECO:0000256" key="2">
    <source>
        <dbReference type="ARBA" id="ARBA00022559"/>
    </source>
</evidence>
<reference evidence="10 11" key="1">
    <citation type="journal article" date="2015" name="BMC Genomics">
        <title>Gene expression during zombie ant biting behavior reflects the complexity underlying fungal parasitic behavioral manipulation.</title>
        <authorList>
            <person name="de Bekker C."/>
            <person name="Ohm R.A."/>
            <person name="Loreto R.G."/>
            <person name="Sebastian A."/>
            <person name="Albert I."/>
            <person name="Merrow M."/>
            <person name="Brachmann A."/>
            <person name="Hughes D.P."/>
        </authorList>
    </citation>
    <scope>NUCLEOTIDE SEQUENCE [LARGE SCALE GENOMIC DNA]</scope>
    <source>
        <strain evidence="10 11">SC16a</strain>
    </source>
</reference>
<comment type="similarity">
    <text evidence="7">Belongs to the chloroperoxidase family.</text>
</comment>
<feature type="chain" id="PRO_5012699152" description="Heme haloperoxidase family profile domain-containing protein" evidence="8">
    <location>
        <begin position="21"/>
        <end position="279"/>
    </location>
</feature>
<keyword evidence="2" id="KW-0575">Peroxidase</keyword>
<organism evidence="10 11">
    <name type="scientific">Ophiocordyceps unilateralis</name>
    <name type="common">Zombie-ant fungus</name>
    <name type="synonym">Torrubia unilateralis</name>
    <dbReference type="NCBI Taxonomy" id="268505"/>
    <lineage>
        <taxon>Eukaryota</taxon>
        <taxon>Fungi</taxon>
        <taxon>Dikarya</taxon>
        <taxon>Ascomycota</taxon>
        <taxon>Pezizomycotina</taxon>
        <taxon>Sordariomycetes</taxon>
        <taxon>Hypocreomycetidae</taxon>
        <taxon>Hypocreales</taxon>
        <taxon>Ophiocordycipitaceae</taxon>
        <taxon>Ophiocordyceps</taxon>
    </lineage>
</organism>
<evidence type="ECO:0000256" key="5">
    <source>
        <dbReference type="ARBA" id="ARBA00023002"/>
    </source>
</evidence>
<comment type="caution">
    <text evidence="10">The sequence shown here is derived from an EMBL/GenBank/DDBJ whole genome shotgun (WGS) entry which is preliminary data.</text>
</comment>
<evidence type="ECO:0000256" key="6">
    <source>
        <dbReference type="ARBA" id="ARBA00023004"/>
    </source>
</evidence>
<evidence type="ECO:0000256" key="3">
    <source>
        <dbReference type="ARBA" id="ARBA00022617"/>
    </source>
</evidence>
<dbReference type="Gene3D" id="1.10.489.10">
    <property type="entry name" value="Chloroperoxidase-like"/>
    <property type="match status" value="1"/>
</dbReference>
<evidence type="ECO:0000259" key="9">
    <source>
        <dbReference type="PROSITE" id="PS51405"/>
    </source>
</evidence>
<dbReference type="AlphaFoldDB" id="A0A2A9PB64"/>
<dbReference type="SUPFAM" id="SSF47571">
    <property type="entry name" value="Cloroperoxidase"/>
    <property type="match status" value="1"/>
</dbReference>
<keyword evidence="4" id="KW-0479">Metal-binding</keyword>